<dbReference type="RefSeq" id="WP_169137422.1">
    <property type="nucleotide sequence ID" value="NZ_WTVS01000003.1"/>
</dbReference>
<evidence type="ECO:0000256" key="2">
    <source>
        <dbReference type="ARBA" id="ARBA00004418"/>
    </source>
</evidence>
<dbReference type="InterPro" id="IPR034119">
    <property type="entry name" value="ADHI"/>
</dbReference>
<dbReference type="InterPro" id="IPR001479">
    <property type="entry name" value="Quinoprotein_DH_CS"/>
</dbReference>
<dbReference type="Proteomes" id="UP000634522">
    <property type="component" value="Unassembled WGS sequence"/>
</dbReference>
<feature type="chain" id="PRO_5047347328" evidence="10">
    <location>
        <begin position="30"/>
        <end position="598"/>
    </location>
</feature>
<dbReference type="PANTHER" id="PTHR32303:SF20">
    <property type="entry name" value="QUINOPROTEIN ETHANOL DEHYDROGENASE"/>
    <property type="match status" value="1"/>
</dbReference>
<evidence type="ECO:0000256" key="8">
    <source>
        <dbReference type="ARBA" id="ARBA00023002"/>
    </source>
</evidence>
<evidence type="ECO:0000256" key="5">
    <source>
        <dbReference type="ARBA" id="ARBA00022729"/>
    </source>
</evidence>
<evidence type="ECO:0000256" key="1">
    <source>
        <dbReference type="ARBA" id="ARBA00001931"/>
    </source>
</evidence>
<evidence type="ECO:0000256" key="7">
    <source>
        <dbReference type="ARBA" id="ARBA00022891"/>
    </source>
</evidence>
<protein>
    <submittedName>
        <fullName evidence="13">PQQ-dependent dehydrogenase, methanol/ethanol family</fullName>
        <ecNumber evidence="13">1.1.2.-</ecNumber>
    </submittedName>
</protein>
<dbReference type="CDD" id="cd10277">
    <property type="entry name" value="PQQ_ADH_I"/>
    <property type="match status" value="1"/>
</dbReference>
<dbReference type="SMART" id="SM00564">
    <property type="entry name" value="PQQ"/>
    <property type="match status" value="6"/>
</dbReference>
<comment type="cofactor">
    <cofactor evidence="1">
        <name>pyrroloquinoline quinone</name>
        <dbReference type="ChEBI" id="CHEBI:58442"/>
    </cofactor>
</comment>
<dbReference type="Pfam" id="PF01011">
    <property type="entry name" value="PQQ"/>
    <property type="match status" value="1"/>
</dbReference>
<feature type="domain" description="Pyrrolo-quinoline quinone repeat" evidence="12">
    <location>
        <begin position="483"/>
        <end position="551"/>
    </location>
</feature>
<keyword evidence="6" id="KW-0574">Periplasm</keyword>
<evidence type="ECO:0000256" key="9">
    <source>
        <dbReference type="ARBA" id="ARBA00023157"/>
    </source>
</evidence>
<accession>A0ABX1NAC2</accession>
<evidence type="ECO:0000259" key="12">
    <source>
        <dbReference type="Pfam" id="PF13360"/>
    </source>
</evidence>
<feature type="signal peptide" evidence="10">
    <location>
        <begin position="1"/>
        <end position="29"/>
    </location>
</feature>
<keyword evidence="9" id="KW-1015">Disulfide bond</keyword>
<dbReference type="PANTHER" id="PTHR32303">
    <property type="entry name" value="QUINOPROTEIN ALCOHOL DEHYDROGENASE (CYTOCHROME C)"/>
    <property type="match status" value="1"/>
</dbReference>
<dbReference type="PROSITE" id="PS00364">
    <property type="entry name" value="BACTERIAL_PQQ_2"/>
    <property type="match status" value="1"/>
</dbReference>
<proteinExistence type="inferred from homology"/>
<keyword evidence="8 13" id="KW-0560">Oxidoreductase</keyword>
<name>A0ABX1NAC2_9RHOO</name>
<dbReference type="NCBIfam" id="TIGR03075">
    <property type="entry name" value="PQQ_enz_alc_DH"/>
    <property type="match status" value="1"/>
</dbReference>
<comment type="similarity">
    <text evidence="3">Belongs to the bacterial PQQ dehydrogenase family.</text>
</comment>
<keyword evidence="7" id="KW-0634">PQQ</keyword>
<evidence type="ECO:0000256" key="10">
    <source>
        <dbReference type="SAM" id="SignalP"/>
    </source>
</evidence>
<evidence type="ECO:0000256" key="6">
    <source>
        <dbReference type="ARBA" id="ARBA00022764"/>
    </source>
</evidence>
<dbReference type="EMBL" id="WTVS01000003">
    <property type="protein sequence ID" value="NMF96226.1"/>
    <property type="molecule type" value="Genomic_DNA"/>
</dbReference>
<dbReference type="GO" id="GO:0016491">
    <property type="term" value="F:oxidoreductase activity"/>
    <property type="evidence" value="ECO:0007669"/>
    <property type="project" value="UniProtKB-KW"/>
</dbReference>
<organism evidence="13 14">
    <name type="scientific">Aromatoleum toluolicum</name>
    <dbReference type="NCBI Taxonomy" id="90060"/>
    <lineage>
        <taxon>Bacteria</taxon>
        <taxon>Pseudomonadati</taxon>
        <taxon>Pseudomonadota</taxon>
        <taxon>Betaproteobacteria</taxon>
        <taxon>Rhodocyclales</taxon>
        <taxon>Rhodocyclaceae</taxon>
        <taxon>Aromatoleum</taxon>
    </lineage>
</organism>
<keyword evidence="14" id="KW-1185">Reference proteome</keyword>
<evidence type="ECO:0000313" key="14">
    <source>
        <dbReference type="Proteomes" id="UP000634522"/>
    </source>
</evidence>
<keyword evidence="4" id="KW-0479">Metal-binding</keyword>
<dbReference type="InterPro" id="IPR017512">
    <property type="entry name" value="PQQ_MeOH/EtOH_DH"/>
</dbReference>
<sequence>MEQIRKRAGWSVAVSVLALSLASMGSAQAKEVTDADILADGTGNTSQVVTHGLGTKGQRFSPLAKVNPQTVKNLVPVWSFSFGGEKQRGQQSQPLVHDGKMFVTASYSRIFALDVKTGEKLWKYEHRLPDGIMPCCDVINRGAAIYGNLVIFGTLDAQLVALDKDTGKVVWKEKIEDYKAGYSFTAAPQIVKGMLITGNSGGEFGIVGRVDARDPKTGKLIWTRPVVEGHMGFKYDKDGNQVENGISGTTNATWPGDLWKTGGAAPWLSAYYDPDVNLIFIGTGNPAPWNSWLRPGDNLYSSSTVAIDPDTGKIVWHYQTTPHDGWDYDGVNEFVSFEYKDPKSGKMVKAGGKADRNGFFFVNDRTNGKLLNAFPFVKQIDWAKGIDLNTGRPLYDDKKRPGNPFTEGGGDGKKGEVVLNAPSFLGGKNQMPMAFSPKTGYFYVPANEWAMDIWNEPVSYKRGAAYLGAGFTIKPINDDYIGALRAVDPVSGKIVWEVKNSAPLWGGVLATGGNLVFYGTPEGYLKAIDATSGKEVWKFQTGSGIIAPPITWEDKGEQYIAVVSGWGGAVPLWGGDVAKRVNFLEQGGSVWVFKLHKS</sequence>
<dbReference type="EC" id="1.1.2.-" evidence="13"/>
<comment type="subcellular location">
    <subcellularLocation>
        <location evidence="2">Periplasm</location>
    </subcellularLocation>
</comment>
<dbReference type="InterPro" id="IPR002372">
    <property type="entry name" value="PQQ_rpt_dom"/>
</dbReference>
<dbReference type="SUPFAM" id="SSF50998">
    <property type="entry name" value="Quinoprotein alcohol dehydrogenase-like"/>
    <property type="match status" value="1"/>
</dbReference>
<gene>
    <name evidence="13" type="ORF">GPA27_02300</name>
</gene>
<evidence type="ECO:0000256" key="3">
    <source>
        <dbReference type="ARBA" id="ARBA00008156"/>
    </source>
</evidence>
<feature type="domain" description="Pyrrolo-quinoline quinone repeat" evidence="11">
    <location>
        <begin position="54"/>
        <end position="371"/>
    </location>
</feature>
<dbReference type="InterPro" id="IPR018391">
    <property type="entry name" value="PQQ_b-propeller_rpt"/>
</dbReference>
<evidence type="ECO:0000259" key="11">
    <source>
        <dbReference type="Pfam" id="PF01011"/>
    </source>
</evidence>
<dbReference type="InterPro" id="IPR011047">
    <property type="entry name" value="Quinoprotein_ADH-like_sf"/>
</dbReference>
<keyword evidence="5 10" id="KW-0732">Signal</keyword>
<dbReference type="Pfam" id="PF13360">
    <property type="entry name" value="PQQ_2"/>
    <property type="match status" value="1"/>
</dbReference>
<reference evidence="13 14" key="1">
    <citation type="submission" date="2019-12" db="EMBL/GenBank/DDBJ databases">
        <title>Comparative genomics gives insights into the taxonomy of the Azoarcus-Aromatoleum group and reveals separate origins of nif in the plant-associated Azoarcus and non-plant-associated Aromatoleum sub-groups.</title>
        <authorList>
            <person name="Lafos M."/>
            <person name="Maluk M."/>
            <person name="Batista M."/>
            <person name="Junghare M."/>
            <person name="Carmona M."/>
            <person name="Faoro H."/>
            <person name="Cruz L.M."/>
            <person name="Battistoni F."/>
            <person name="De Souza E."/>
            <person name="Pedrosa F."/>
            <person name="Chen W.-M."/>
            <person name="Poole P.S."/>
            <person name="Dixon R.A."/>
            <person name="James E.K."/>
        </authorList>
    </citation>
    <scope>NUCLEOTIDE SEQUENCE [LARGE SCALE GENOMIC DNA]</scope>
    <source>
        <strain evidence="13 14">T</strain>
    </source>
</reference>
<comment type="caution">
    <text evidence="13">The sequence shown here is derived from an EMBL/GenBank/DDBJ whole genome shotgun (WGS) entry which is preliminary data.</text>
</comment>
<evidence type="ECO:0000313" key="13">
    <source>
        <dbReference type="EMBL" id="NMF96226.1"/>
    </source>
</evidence>
<evidence type="ECO:0000256" key="4">
    <source>
        <dbReference type="ARBA" id="ARBA00022723"/>
    </source>
</evidence>
<dbReference type="Gene3D" id="2.140.10.10">
    <property type="entry name" value="Quinoprotein alcohol dehydrogenase-like superfamily"/>
    <property type="match status" value="1"/>
</dbReference>